<accession>A0A972SJA9</accession>
<proteinExistence type="predicted"/>
<dbReference type="AlphaFoldDB" id="A0A972SJA9"/>
<dbReference type="Proteomes" id="UP000655523">
    <property type="component" value="Unassembled WGS sequence"/>
</dbReference>
<comment type="caution">
    <text evidence="1">The sequence shown here is derived from an EMBL/GenBank/DDBJ whole genome shotgun (WGS) entry which is preliminary data.</text>
</comment>
<evidence type="ECO:0000313" key="2">
    <source>
        <dbReference type="Proteomes" id="UP000655523"/>
    </source>
</evidence>
<protein>
    <submittedName>
        <fullName evidence="1">Uncharacterized protein</fullName>
    </submittedName>
</protein>
<name>A0A972SJA9_9BURK</name>
<gene>
    <name evidence="1" type="ORF">GNZ13_20555</name>
</gene>
<organism evidence="1 2">
    <name type="scientific">Paraburkholderia elongata</name>
    <dbReference type="NCBI Taxonomy" id="2675747"/>
    <lineage>
        <taxon>Bacteria</taxon>
        <taxon>Pseudomonadati</taxon>
        <taxon>Pseudomonadota</taxon>
        <taxon>Betaproteobacteria</taxon>
        <taxon>Burkholderiales</taxon>
        <taxon>Burkholderiaceae</taxon>
        <taxon>Paraburkholderia</taxon>
    </lineage>
</organism>
<sequence length="81" mass="8694">MQPLLSVVTRVRRRGATPSSSPARWFARLLRAALVTLNAAAASSSEQTFLIWNALALAVPQLLAHLDAFHAALAAGSSRWN</sequence>
<keyword evidence="2" id="KW-1185">Reference proteome</keyword>
<reference evidence="1 2" key="1">
    <citation type="submission" date="2019-11" db="EMBL/GenBank/DDBJ databases">
        <title>Metabolism of dissolved organic matter in forest soils.</title>
        <authorList>
            <person name="Cyle K.T."/>
            <person name="Wilhelm R.C."/>
            <person name="Martinez C.E."/>
        </authorList>
    </citation>
    <scope>NUCLEOTIDE SEQUENCE [LARGE SCALE GENOMIC DNA]</scope>
    <source>
        <strain evidence="1 2">5N</strain>
    </source>
</reference>
<dbReference type="EMBL" id="WOEZ01000109">
    <property type="protein sequence ID" value="NPT56909.1"/>
    <property type="molecule type" value="Genomic_DNA"/>
</dbReference>
<dbReference type="RefSeq" id="WP_172167636.1">
    <property type="nucleotide sequence ID" value="NZ_WOEZ01000109.1"/>
</dbReference>
<evidence type="ECO:0000313" key="1">
    <source>
        <dbReference type="EMBL" id="NPT56909.1"/>
    </source>
</evidence>